<reference evidence="6 7" key="1">
    <citation type="submission" date="2014-07" db="EMBL/GenBank/DDBJ databases">
        <title>Methanogenic archaea and the global carbon cycle.</title>
        <authorList>
            <person name="Henriksen J.R."/>
            <person name="Luke J."/>
            <person name="Reinhart S."/>
            <person name="Benedict M.N."/>
            <person name="Youngblut N.D."/>
            <person name="Metcalf M.E."/>
            <person name="Whitaker R.J."/>
            <person name="Metcalf W.W."/>
        </authorList>
    </citation>
    <scope>NUCLEOTIDE SEQUENCE [LARGE SCALE GENOMIC DNA]</scope>
    <source>
        <strain evidence="6 7">C2J</strain>
    </source>
</reference>
<dbReference type="RefSeq" id="WP_269430115.1">
    <property type="nucleotide sequence ID" value="NZ_CP009508.1"/>
</dbReference>
<keyword evidence="4 6" id="KW-0067">ATP-binding</keyword>
<dbReference type="AlphaFoldDB" id="A0A0E3PSJ9"/>
<dbReference type="EMBL" id="CP009508">
    <property type="protein sequence ID" value="AKB37847.1"/>
    <property type="molecule type" value="Genomic_DNA"/>
</dbReference>
<dbReference type="Gene3D" id="3.40.50.300">
    <property type="entry name" value="P-loop containing nucleotide triphosphate hydrolases"/>
    <property type="match status" value="1"/>
</dbReference>
<dbReference type="InterPro" id="IPR003439">
    <property type="entry name" value="ABC_transporter-like_ATP-bd"/>
</dbReference>
<dbReference type="STRING" id="1434118.MSSAC_3257"/>
<keyword evidence="3" id="KW-0547">Nucleotide-binding</keyword>
<keyword evidence="2" id="KW-0813">Transport</keyword>
<proteinExistence type="inferred from homology"/>
<dbReference type="KEGG" id="msj:MSSAC_3257"/>
<dbReference type="InterPro" id="IPR050763">
    <property type="entry name" value="ABC_transporter_ATP-binding"/>
</dbReference>
<dbReference type="Pfam" id="PF00005">
    <property type="entry name" value="ABC_tran"/>
    <property type="match status" value="1"/>
</dbReference>
<evidence type="ECO:0000256" key="2">
    <source>
        <dbReference type="ARBA" id="ARBA00022448"/>
    </source>
</evidence>
<evidence type="ECO:0000256" key="4">
    <source>
        <dbReference type="ARBA" id="ARBA00022840"/>
    </source>
</evidence>
<comment type="similarity">
    <text evidence="1">Belongs to the ABC transporter superfamily.</text>
</comment>
<dbReference type="PATRIC" id="fig|1434118.4.peg.4214"/>
<evidence type="ECO:0000256" key="1">
    <source>
        <dbReference type="ARBA" id="ARBA00005417"/>
    </source>
</evidence>
<organism evidence="6 7">
    <name type="scientific">Methanosarcina siciliae C2J</name>
    <dbReference type="NCBI Taxonomy" id="1434118"/>
    <lineage>
        <taxon>Archaea</taxon>
        <taxon>Methanobacteriati</taxon>
        <taxon>Methanobacteriota</taxon>
        <taxon>Stenosarchaea group</taxon>
        <taxon>Methanomicrobia</taxon>
        <taxon>Methanosarcinales</taxon>
        <taxon>Methanosarcinaceae</taxon>
        <taxon>Methanosarcina</taxon>
    </lineage>
</organism>
<dbReference type="GO" id="GO:0016887">
    <property type="term" value="F:ATP hydrolysis activity"/>
    <property type="evidence" value="ECO:0007669"/>
    <property type="project" value="InterPro"/>
</dbReference>
<dbReference type="InterPro" id="IPR027417">
    <property type="entry name" value="P-loop_NTPase"/>
</dbReference>
<gene>
    <name evidence="6" type="ORF">MSSAC_3257</name>
</gene>
<dbReference type="HOGENOM" id="CLU_000604_1_15_2"/>
<dbReference type="PANTHER" id="PTHR42711:SF5">
    <property type="entry name" value="ABC TRANSPORTER ATP-BINDING PROTEIN NATA"/>
    <property type="match status" value="1"/>
</dbReference>
<accession>A0A0E3PSJ9</accession>
<protein>
    <submittedName>
        <fullName evidence="6">ABC transporter, ATP-binding protein</fullName>
    </submittedName>
</protein>
<sequence length="65" mass="6999">MKAIEVSHLIKKFGSLTALNDISFSVGEGETFGFLGPNGAGKTTTIRILTGVSRPTSRNCNHFWS</sequence>
<dbReference type="GO" id="GO:0005524">
    <property type="term" value="F:ATP binding"/>
    <property type="evidence" value="ECO:0007669"/>
    <property type="project" value="UniProtKB-KW"/>
</dbReference>
<dbReference type="SUPFAM" id="SSF52540">
    <property type="entry name" value="P-loop containing nucleoside triphosphate hydrolases"/>
    <property type="match status" value="1"/>
</dbReference>
<evidence type="ECO:0000313" key="7">
    <source>
        <dbReference type="Proteomes" id="UP000033123"/>
    </source>
</evidence>
<evidence type="ECO:0000313" key="6">
    <source>
        <dbReference type="EMBL" id="AKB37847.1"/>
    </source>
</evidence>
<dbReference type="PANTHER" id="PTHR42711">
    <property type="entry name" value="ABC TRANSPORTER ATP-BINDING PROTEIN"/>
    <property type="match status" value="1"/>
</dbReference>
<evidence type="ECO:0000259" key="5">
    <source>
        <dbReference type="Pfam" id="PF00005"/>
    </source>
</evidence>
<dbReference type="GeneID" id="77144952"/>
<feature type="domain" description="ABC transporter" evidence="5">
    <location>
        <begin position="19"/>
        <end position="57"/>
    </location>
</feature>
<name>A0A0E3PSJ9_9EURY</name>
<dbReference type="Proteomes" id="UP000033123">
    <property type="component" value="Chromosome"/>
</dbReference>
<evidence type="ECO:0000256" key="3">
    <source>
        <dbReference type="ARBA" id="ARBA00022741"/>
    </source>
</evidence>